<dbReference type="GO" id="GO:0032977">
    <property type="term" value="F:membrane insertase activity"/>
    <property type="evidence" value="ECO:0007669"/>
    <property type="project" value="InterPro"/>
</dbReference>
<dbReference type="PANTHER" id="PTHR12428">
    <property type="entry name" value="OXA1"/>
    <property type="match status" value="1"/>
</dbReference>
<comment type="function">
    <text evidence="12">Required for the insertion and/or proper folding and/or complex formation of integral membrane proteins into the membrane. Involved in integration of membrane proteins that insert both dependently and independently of the Sec translocase complex, as well as at least some lipoproteins.</text>
</comment>
<feature type="transmembrane region" description="Helical" evidence="12">
    <location>
        <begin position="162"/>
        <end position="182"/>
    </location>
</feature>
<dbReference type="GO" id="GO:0005886">
    <property type="term" value="C:plasma membrane"/>
    <property type="evidence" value="ECO:0007669"/>
    <property type="project" value="UniProtKB-SubCell"/>
</dbReference>
<evidence type="ECO:0000256" key="8">
    <source>
        <dbReference type="ARBA" id="ARBA00023136"/>
    </source>
</evidence>
<evidence type="ECO:0000256" key="3">
    <source>
        <dbReference type="ARBA" id="ARBA00022475"/>
    </source>
</evidence>
<accession>A0A2X4W4W0</accession>
<dbReference type="InterPro" id="IPR001708">
    <property type="entry name" value="YidC/ALB3/OXA1/COX18"/>
</dbReference>
<evidence type="ECO:0000256" key="2">
    <source>
        <dbReference type="ARBA" id="ARBA00022448"/>
    </source>
</evidence>
<dbReference type="InterPro" id="IPR023060">
    <property type="entry name" value="YidC/YidC1/YidC2_Firmicutes"/>
</dbReference>
<keyword evidence="4 12" id="KW-0812">Transmembrane</keyword>
<keyword evidence="9" id="KW-0564">Palmitate</keyword>
<evidence type="ECO:0000256" key="5">
    <source>
        <dbReference type="ARBA" id="ARBA00022729"/>
    </source>
</evidence>
<dbReference type="GO" id="GO:0015031">
    <property type="term" value="P:protein transport"/>
    <property type="evidence" value="ECO:0007669"/>
    <property type="project" value="UniProtKB-KW"/>
</dbReference>
<evidence type="ECO:0000256" key="11">
    <source>
        <dbReference type="ARBA" id="ARBA00023288"/>
    </source>
</evidence>
<evidence type="ECO:0000259" key="13">
    <source>
        <dbReference type="Pfam" id="PF02096"/>
    </source>
</evidence>
<organism evidence="14 15">
    <name type="scientific">Lederbergia lenta</name>
    <name type="common">Bacillus lentus</name>
    <dbReference type="NCBI Taxonomy" id="1467"/>
    <lineage>
        <taxon>Bacteria</taxon>
        <taxon>Bacillati</taxon>
        <taxon>Bacillota</taxon>
        <taxon>Bacilli</taxon>
        <taxon>Bacillales</taxon>
        <taxon>Bacillaceae</taxon>
        <taxon>Lederbergia</taxon>
    </lineage>
</organism>
<dbReference type="InterPro" id="IPR047196">
    <property type="entry name" value="YidC_ALB_C"/>
</dbReference>
<evidence type="ECO:0000256" key="9">
    <source>
        <dbReference type="ARBA" id="ARBA00023139"/>
    </source>
</evidence>
<keyword evidence="3 12" id="KW-1003">Cell membrane</keyword>
<name>A0A2X4W4W0_LEDLE</name>
<proteinExistence type="inferred from homology"/>
<keyword evidence="5 12" id="KW-0732">Signal</keyword>
<evidence type="ECO:0000256" key="7">
    <source>
        <dbReference type="ARBA" id="ARBA00022989"/>
    </source>
</evidence>
<sequence>MRKNTLLITILAITTLLLGGCSGVENQTGFFYSTFVRPFEWSIHEIGVLLGGNFGLALILITLIIRLVLMPFMLKTYKKQQLMKGKMELIKPEMEEIQKRSKEAKTPEEQKQVQQEMMQLYQKHNVNPLNIGCLPMLIQMPILMGLYFAIRSSTEIATHSFLWFDLGQTDIIMTLIAGFVYLIQAQISASTVPDAQKKQMRIFMYISPIMIMFISFSAPAALPLYWTVGGIFLIIQTWIGRRYYQHHPEKAKE</sequence>
<evidence type="ECO:0000256" key="6">
    <source>
        <dbReference type="ARBA" id="ARBA00022927"/>
    </source>
</evidence>
<protein>
    <recommendedName>
        <fullName evidence="12">Membrane protein insertase YidC</fullName>
    </recommendedName>
    <alternativeName>
        <fullName evidence="12">Foldase YidC</fullName>
    </alternativeName>
    <alternativeName>
        <fullName evidence="12">Membrane integrase YidC</fullName>
    </alternativeName>
    <alternativeName>
        <fullName evidence="12">Membrane protein YidC</fullName>
    </alternativeName>
</protein>
<dbReference type="KEGG" id="blen:NCTC4824_00517"/>
<dbReference type="NCBIfam" id="TIGR03592">
    <property type="entry name" value="yidC_oxa1_cterm"/>
    <property type="match status" value="1"/>
</dbReference>
<feature type="transmembrane region" description="Helical" evidence="12">
    <location>
        <begin position="224"/>
        <end position="244"/>
    </location>
</feature>
<dbReference type="RefSeq" id="WP_066142842.1">
    <property type="nucleotide sequence ID" value="NZ_CBCSGM010000002.1"/>
</dbReference>
<reference evidence="14 15" key="1">
    <citation type="submission" date="2018-06" db="EMBL/GenBank/DDBJ databases">
        <authorList>
            <consortium name="Pathogen Informatics"/>
            <person name="Doyle S."/>
        </authorList>
    </citation>
    <scope>NUCLEOTIDE SEQUENCE [LARGE SCALE GENOMIC DNA]</scope>
    <source>
        <strain evidence="14 15">NCTC4824</strain>
    </source>
</reference>
<keyword evidence="2 12" id="KW-0813">Transport</keyword>
<gene>
    <name evidence="14" type="primary">misCB</name>
    <name evidence="12" type="synonym">yidC</name>
    <name evidence="14" type="ORF">NCTC4824_00517</name>
</gene>
<evidence type="ECO:0000313" key="15">
    <source>
        <dbReference type="Proteomes" id="UP000249134"/>
    </source>
</evidence>
<feature type="domain" description="Membrane insertase YidC/Oxa/ALB C-terminal" evidence="13">
    <location>
        <begin position="54"/>
        <end position="240"/>
    </location>
</feature>
<dbReference type="AlphaFoldDB" id="A0A2X4W4W0"/>
<keyword evidence="7 12" id="KW-1133">Transmembrane helix</keyword>
<dbReference type="STRING" id="1348624.GCA_001591545_02691"/>
<evidence type="ECO:0000256" key="12">
    <source>
        <dbReference type="HAMAP-Rule" id="MF_01811"/>
    </source>
</evidence>
<dbReference type="HAMAP" id="MF_01811">
    <property type="entry name" value="YidC_type2"/>
    <property type="match status" value="1"/>
</dbReference>
<comment type="subcellular location">
    <subcellularLocation>
        <location evidence="1 12">Cell membrane</location>
        <topology evidence="1 12">Multi-pass membrane protein</topology>
    </subcellularLocation>
</comment>
<feature type="transmembrane region" description="Helical" evidence="12">
    <location>
        <begin position="129"/>
        <end position="150"/>
    </location>
</feature>
<keyword evidence="8 12" id="KW-0472">Membrane</keyword>
<keyword evidence="10 12" id="KW-0143">Chaperone</keyword>
<evidence type="ECO:0000256" key="1">
    <source>
        <dbReference type="ARBA" id="ARBA00004651"/>
    </source>
</evidence>
<dbReference type="Proteomes" id="UP000249134">
    <property type="component" value="Chromosome 1"/>
</dbReference>
<dbReference type="InterPro" id="IPR028055">
    <property type="entry name" value="YidC/Oxa/ALB_C"/>
</dbReference>
<keyword evidence="11 12" id="KW-0449">Lipoprotein</keyword>
<evidence type="ECO:0000256" key="4">
    <source>
        <dbReference type="ARBA" id="ARBA00022692"/>
    </source>
</evidence>
<dbReference type="PROSITE" id="PS51257">
    <property type="entry name" value="PROKAR_LIPOPROTEIN"/>
    <property type="match status" value="1"/>
</dbReference>
<comment type="similarity">
    <text evidence="12">Belongs to the OXA1/ALB3/YidC family. Type 2 subfamily.</text>
</comment>
<dbReference type="PANTHER" id="PTHR12428:SF65">
    <property type="entry name" value="CYTOCHROME C OXIDASE ASSEMBLY PROTEIN COX18, MITOCHONDRIAL"/>
    <property type="match status" value="1"/>
</dbReference>
<keyword evidence="15" id="KW-1185">Reference proteome</keyword>
<feature type="transmembrane region" description="Helical" evidence="12">
    <location>
        <begin position="47"/>
        <end position="69"/>
    </location>
</feature>
<evidence type="ECO:0000313" key="14">
    <source>
        <dbReference type="EMBL" id="SQI52630.1"/>
    </source>
</evidence>
<evidence type="ECO:0000256" key="10">
    <source>
        <dbReference type="ARBA" id="ARBA00023186"/>
    </source>
</evidence>
<dbReference type="Pfam" id="PF02096">
    <property type="entry name" value="60KD_IMP"/>
    <property type="match status" value="1"/>
</dbReference>
<keyword evidence="6 12" id="KW-0653">Protein transport</keyword>
<dbReference type="GO" id="GO:0051205">
    <property type="term" value="P:protein insertion into membrane"/>
    <property type="evidence" value="ECO:0007669"/>
    <property type="project" value="TreeGrafter"/>
</dbReference>
<dbReference type="CDD" id="cd20070">
    <property type="entry name" value="5TM_YidC_Alb3"/>
    <property type="match status" value="1"/>
</dbReference>
<dbReference type="EMBL" id="LS483476">
    <property type="protein sequence ID" value="SQI52630.1"/>
    <property type="molecule type" value="Genomic_DNA"/>
</dbReference>